<dbReference type="GO" id="GO:0046872">
    <property type="term" value="F:metal ion binding"/>
    <property type="evidence" value="ECO:0007669"/>
    <property type="project" value="UniProtKB-KW"/>
</dbReference>
<dbReference type="RefSeq" id="WP_141817293.1">
    <property type="nucleotide sequence ID" value="NZ_BAAAIL010000003.1"/>
</dbReference>
<comment type="catalytic activity">
    <reaction evidence="1 8">
        <text>ATP-independent breakage of single-stranded DNA, followed by passage and rejoining.</text>
        <dbReference type="EC" id="5.6.2.1"/>
    </reaction>
</comment>
<dbReference type="CDD" id="cd03363">
    <property type="entry name" value="TOPRIM_TopoIA_TopoI"/>
    <property type="match status" value="1"/>
</dbReference>
<dbReference type="InterPro" id="IPR013497">
    <property type="entry name" value="Topo_IA_cen"/>
</dbReference>
<dbReference type="EMBL" id="VFPU01000001">
    <property type="protein sequence ID" value="TQM95547.1"/>
    <property type="molecule type" value="Genomic_DNA"/>
</dbReference>
<dbReference type="Gene3D" id="1.10.290.10">
    <property type="entry name" value="Topoisomerase I, domain 4"/>
    <property type="match status" value="1"/>
</dbReference>
<dbReference type="InterPro" id="IPR013825">
    <property type="entry name" value="Topo_IA_cen_sub2"/>
</dbReference>
<dbReference type="OrthoDB" id="9804262at2"/>
<feature type="compositionally biased region" description="Low complexity" evidence="10">
    <location>
        <begin position="911"/>
        <end position="926"/>
    </location>
</feature>
<feature type="active site" description="O-(5'-phospho-DNA)-tyrosine intermediate" evidence="8">
    <location>
        <position position="326"/>
    </location>
</feature>
<dbReference type="InterPro" id="IPR028612">
    <property type="entry name" value="Topoisom_1_IA"/>
</dbReference>
<protein>
    <recommendedName>
        <fullName evidence="8">DNA topoisomerase 1</fullName>
        <ecNumber evidence="8">5.6.2.1</ecNumber>
    </recommendedName>
    <alternativeName>
        <fullName evidence="8">DNA topoisomerase I</fullName>
    </alternativeName>
</protein>
<evidence type="ECO:0000256" key="6">
    <source>
        <dbReference type="ARBA" id="ARBA00023125"/>
    </source>
</evidence>
<feature type="site" description="Interaction with DNA" evidence="8">
    <location>
        <position position="157"/>
    </location>
</feature>
<name>A0A543KKD2_9MICO</name>
<evidence type="ECO:0000256" key="5">
    <source>
        <dbReference type="ARBA" id="ARBA00023029"/>
    </source>
</evidence>
<dbReference type="EC" id="5.6.2.1" evidence="8"/>
<feature type="site" description="Interaction with DNA" evidence="8">
    <location>
        <position position="328"/>
    </location>
</feature>
<feature type="coiled-coil region" evidence="9">
    <location>
        <begin position="72"/>
        <end position="99"/>
    </location>
</feature>
<dbReference type="InterPro" id="IPR013824">
    <property type="entry name" value="Topo_IA_cen_sub1"/>
</dbReference>
<dbReference type="NCBIfam" id="TIGR01051">
    <property type="entry name" value="topA_bact"/>
    <property type="match status" value="1"/>
</dbReference>
<dbReference type="PRINTS" id="PR00417">
    <property type="entry name" value="PRTPISMRASEI"/>
</dbReference>
<evidence type="ECO:0000256" key="9">
    <source>
        <dbReference type="SAM" id="Coils"/>
    </source>
</evidence>
<dbReference type="GO" id="GO:0006265">
    <property type="term" value="P:DNA topological change"/>
    <property type="evidence" value="ECO:0007669"/>
    <property type="project" value="UniProtKB-UniRule"/>
</dbReference>
<evidence type="ECO:0000259" key="12">
    <source>
        <dbReference type="PROSITE" id="PS52039"/>
    </source>
</evidence>
<dbReference type="SMART" id="SM00436">
    <property type="entry name" value="TOP1Bc"/>
    <property type="match status" value="1"/>
</dbReference>
<dbReference type="PROSITE" id="PS00396">
    <property type="entry name" value="TOPO_IA_1"/>
    <property type="match status" value="1"/>
</dbReference>
<keyword evidence="9" id="KW-0175">Coiled coil</keyword>
<reference evidence="13 14" key="1">
    <citation type="submission" date="2019-06" db="EMBL/GenBank/DDBJ databases">
        <title>Sequencing the genomes of 1000 actinobacteria strains.</title>
        <authorList>
            <person name="Klenk H.-P."/>
        </authorList>
    </citation>
    <scope>NUCLEOTIDE SEQUENCE [LARGE SCALE GENOMIC DNA]</scope>
    <source>
        <strain evidence="13 14">DSM 12362</strain>
    </source>
</reference>
<feature type="site" description="Interaction with DNA" evidence="8">
    <location>
        <position position="162"/>
    </location>
</feature>
<feature type="site" description="Interaction with DNA" evidence="8">
    <location>
        <position position="154"/>
    </location>
</feature>
<dbReference type="InterPro" id="IPR005733">
    <property type="entry name" value="TopoI_bac-type"/>
</dbReference>
<evidence type="ECO:0000259" key="11">
    <source>
        <dbReference type="PROSITE" id="PS50880"/>
    </source>
</evidence>
<dbReference type="InterPro" id="IPR006171">
    <property type="entry name" value="TOPRIM_dom"/>
</dbReference>
<comment type="subunit">
    <text evidence="8">Monomer.</text>
</comment>
<keyword evidence="7 8" id="KW-0413">Isomerase</keyword>
<dbReference type="InterPro" id="IPR034149">
    <property type="entry name" value="TOPRIM_TopoI"/>
</dbReference>
<dbReference type="Gene3D" id="1.10.460.10">
    <property type="entry name" value="Topoisomerase I, domain 2"/>
    <property type="match status" value="1"/>
</dbReference>
<dbReference type="SMART" id="SM00493">
    <property type="entry name" value="TOPRIM"/>
    <property type="match status" value="1"/>
</dbReference>
<keyword evidence="14" id="KW-1185">Reference proteome</keyword>
<dbReference type="HAMAP" id="MF_00952">
    <property type="entry name" value="Topoisom_1_prok"/>
    <property type="match status" value="1"/>
</dbReference>
<evidence type="ECO:0000256" key="7">
    <source>
        <dbReference type="ARBA" id="ARBA00023235"/>
    </source>
</evidence>
<feature type="site" description="Interaction with DNA" evidence="8">
    <location>
        <position position="35"/>
    </location>
</feature>
<dbReference type="PROSITE" id="PS50880">
    <property type="entry name" value="TOPRIM"/>
    <property type="match status" value="1"/>
</dbReference>
<dbReference type="AlphaFoldDB" id="A0A543KKD2"/>
<dbReference type="InterPro" id="IPR023406">
    <property type="entry name" value="Topo_IA_AS"/>
</dbReference>
<dbReference type="PANTHER" id="PTHR42785:SF1">
    <property type="entry name" value="DNA TOPOISOMERASE"/>
    <property type="match status" value="1"/>
</dbReference>
<evidence type="ECO:0000256" key="3">
    <source>
        <dbReference type="ARBA" id="ARBA00022723"/>
    </source>
</evidence>
<dbReference type="PROSITE" id="PS52039">
    <property type="entry name" value="TOPO_IA_2"/>
    <property type="match status" value="1"/>
</dbReference>
<feature type="region of interest" description="Interaction with DNA" evidence="8">
    <location>
        <begin position="177"/>
        <end position="182"/>
    </location>
</feature>
<feature type="site" description="Interaction with DNA" evidence="8">
    <location>
        <position position="169"/>
    </location>
</feature>
<dbReference type="Pfam" id="PF01751">
    <property type="entry name" value="Toprim"/>
    <property type="match status" value="1"/>
</dbReference>
<dbReference type="GO" id="GO:0003677">
    <property type="term" value="F:DNA binding"/>
    <property type="evidence" value="ECO:0007669"/>
    <property type="project" value="UniProtKB-KW"/>
</dbReference>
<evidence type="ECO:0000256" key="1">
    <source>
        <dbReference type="ARBA" id="ARBA00000213"/>
    </source>
</evidence>
<comment type="function">
    <text evidence="8">Releases the supercoiling and torsional tension of DNA, which is introduced during the DNA replication and transcription, by transiently cleaving and rejoining one strand of the DNA duplex. Introduces a single-strand break via transesterification at a target site in duplex DNA. The scissile phosphodiester is attacked by the catalytic tyrosine of the enzyme, resulting in the formation of a DNA-(5'-phosphotyrosyl)-enzyme intermediate and the expulsion of a 3'-OH DNA strand. The free DNA strand then undergoes passage around the unbroken strand, thus removing DNA supercoils. Finally, in the religation step, the DNA 3'-OH attacks the covalent intermediate to expel the active-site tyrosine and restore the DNA phosphodiester backbone.</text>
</comment>
<feature type="compositionally biased region" description="Basic residues" evidence="10">
    <location>
        <begin position="885"/>
        <end position="910"/>
    </location>
</feature>
<feature type="domain" description="Toprim" evidence="11">
    <location>
        <begin position="5"/>
        <end position="128"/>
    </location>
</feature>
<gene>
    <name evidence="8" type="primary">topA</name>
    <name evidence="13" type="ORF">FB476_0391</name>
</gene>
<keyword evidence="3" id="KW-0479">Metal-binding</keyword>
<proteinExistence type="inferred from homology"/>
<dbReference type="InterPro" id="IPR003601">
    <property type="entry name" value="Topo_IA_2"/>
</dbReference>
<organism evidence="13 14">
    <name type="scientific">Ornithinimicrobium humiphilum</name>
    <dbReference type="NCBI Taxonomy" id="125288"/>
    <lineage>
        <taxon>Bacteria</taxon>
        <taxon>Bacillati</taxon>
        <taxon>Actinomycetota</taxon>
        <taxon>Actinomycetes</taxon>
        <taxon>Micrococcales</taxon>
        <taxon>Ornithinimicrobiaceae</taxon>
        <taxon>Ornithinimicrobium</taxon>
    </lineage>
</organism>
<dbReference type="SMART" id="SM00437">
    <property type="entry name" value="TOP1Ac"/>
    <property type="match status" value="1"/>
</dbReference>
<feature type="site" description="Interaction with DNA" evidence="8">
    <location>
        <position position="153"/>
    </location>
</feature>
<dbReference type="PANTHER" id="PTHR42785">
    <property type="entry name" value="DNA TOPOISOMERASE, TYPE IA, CORE"/>
    <property type="match status" value="1"/>
</dbReference>
<evidence type="ECO:0000256" key="8">
    <source>
        <dbReference type="HAMAP-Rule" id="MF_00952"/>
    </source>
</evidence>
<evidence type="ECO:0000313" key="14">
    <source>
        <dbReference type="Proteomes" id="UP000315133"/>
    </source>
</evidence>
<accession>A0A543KKD2</accession>
<keyword evidence="4" id="KW-0460">Magnesium</keyword>
<dbReference type="InterPro" id="IPR000380">
    <property type="entry name" value="Topo_IA"/>
</dbReference>
<dbReference type="Pfam" id="PF01131">
    <property type="entry name" value="Topoisom_bac"/>
    <property type="match status" value="1"/>
</dbReference>
<dbReference type="SUPFAM" id="SSF56712">
    <property type="entry name" value="Prokaryotic type I DNA topoisomerase"/>
    <property type="match status" value="1"/>
</dbReference>
<comment type="similarity">
    <text evidence="2 8">Belongs to the type IA topoisomerase family.</text>
</comment>
<dbReference type="InterPro" id="IPR013826">
    <property type="entry name" value="Topo_IA_cen_sub3"/>
</dbReference>
<dbReference type="InterPro" id="IPR025589">
    <property type="entry name" value="Toprim_C_rpt"/>
</dbReference>
<feature type="domain" description="Topo IA-type catalytic" evidence="12">
    <location>
        <begin position="143"/>
        <end position="606"/>
    </location>
</feature>
<feature type="site" description="Interaction with DNA" evidence="8">
    <location>
        <position position="538"/>
    </location>
</feature>
<evidence type="ECO:0000256" key="10">
    <source>
        <dbReference type="SAM" id="MobiDB-lite"/>
    </source>
</evidence>
<evidence type="ECO:0000256" key="4">
    <source>
        <dbReference type="ARBA" id="ARBA00022842"/>
    </source>
</evidence>
<dbReference type="Gene3D" id="2.70.20.10">
    <property type="entry name" value="Topoisomerase I, domain 3"/>
    <property type="match status" value="1"/>
</dbReference>
<dbReference type="InterPro" id="IPR023405">
    <property type="entry name" value="Topo_IA_core_domain"/>
</dbReference>
<dbReference type="Proteomes" id="UP000315133">
    <property type="component" value="Unassembled WGS sequence"/>
</dbReference>
<feature type="region of interest" description="Disordered" evidence="10">
    <location>
        <begin position="877"/>
        <end position="926"/>
    </location>
</feature>
<evidence type="ECO:0000256" key="2">
    <source>
        <dbReference type="ARBA" id="ARBA00009446"/>
    </source>
</evidence>
<dbReference type="InterPro" id="IPR003602">
    <property type="entry name" value="Topo_IA_DNA-bd_dom"/>
</dbReference>
<dbReference type="CDD" id="cd00186">
    <property type="entry name" value="TOP1Ac"/>
    <property type="match status" value="1"/>
</dbReference>
<keyword evidence="6 8" id="KW-0238">DNA-binding</keyword>
<dbReference type="Gene3D" id="3.40.50.140">
    <property type="match status" value="1"/>
</dbReference>
<comment type="caution">
    <text evidence="13">The sequence shown here is derived from an EMBL/GenBank/DDBJ whole genome shotgun (WGS) entry which is preliminary data.</text>
</comment>
<keyword evidence="5 8" id="KW-0799">Topoisomerase</keyword>
<evidence type="ECO:0000313" key="13">
    <source>
        <dbReference type="EMBL" id="TQM95547.1"/>
    </source>
</evidence>
<sequence length="926" mass="101633">MTAGRKLVIVESPGKVKSIGDYLGPDYTVNASIGHIRDLPNPSELPPELKKGPYGKFAINVEDDFEPYYVVDADKKKKVAELKRQLKEADELYLATDEDREGEAIAWHLLEVLKPKVPVKRMVFHEITKEAIRRAVNETRDMDMHLVDAQETRRVLDRLYGYEVSPVLWRKVKQGLSAGRVQSVATRMVVERERERMAFRSASYWDVEGDFAPQGGGPSASNAFTARLNAVDGRKVATGRDFNDDGTLKSSKVVHLDATAAQAVADGTREADVVVSEVAEKPYTRRPSAPFTTSTLQQEASRKLRMNSQTTMRTAQRLYEGGYITYMRTDSTTLSSSAVSAARAQARDMYGADYVPETPRVYGKKSKNAQEAHEAIRPAGDRFRTPAQVAGELRNQEYALYELIWKRTVASQMADAKGSTATVRLRATLPEGTRAGDGTELRTAEFSASGTVITFRGFLAAYEEGRDEARYGDDEGVGTRLPKLSEGVALETLRAEAEGHQTVPPARYTEATLVKALEEKGIGRPSTYAATVGTIQDRGYVRTRGSALIPTWLAFAVTQLLERHFPTLVDYDFTASMEEDLDRIARGEAQRVAWLRRFYFGDEATHAEGLRDLVQDLDEIDARGVSTVEIGDGVVVRVGRYGPYVELVGEDAPGEGGQPRRATVPDDIAPDEMSVEKAHELLAVAADDGRVLGTDPETGHEIVARAGRYGPYVTEVLPETDEAPKRGAKKPKPRTGSLFKDMDLASIDLDTALRLLSLPRVVGVDPETGEEITAQNGRYGPYLKKGTDSRSLETESQIFDITLDQALAIYAQPKQRGRAAAKPPLAEFAEDPVSGKKVVVKEGRFGPYVTDGETNATLRKGDEPESLTAERAYELLAEKRAKGPTTRKRAAKKTTTKKTAAKKTTAKKATAKTATKTATKTAAKKA</sequence>
<dbReference type="GO" id="GO:0003917">
    <property type="term" value="F:DNA topoisomerase type I (single strand cut, ATP-independent) activity"/>
    <property type="evidence" value="ECO:0007669"/>
    <property type="project" value="UniProtKB-UniRule"/>
</dbReference>
<dbReference type="Pfam" id="PF13368">
    <property type="entry name" value="Toprim_C_rpt"/>
    <property type="match status" value="4"/>
</dbReference>